<dbReference type="Proteomes" id="UP000515123">
    <property type="component" value="Unplaced"/>
</dbReference>
<dbReference type="InterPro" id="IPR002182">
    <property type="entry name" value="NB-ARC"/>
</dbReference>
<dbReference type="SUPFAM" id="SSF52047">
    <property type="entry name" value="RNI-like"/>
    <property type="match status" value="1"/>
</dbReference>
<dbReference type="GeneID" id="109706303"/>
<evidence type="ECO:0000259" key="8">
    <source>
        <dbReference type="Pfam" id="PF18052"/>
    </source>
</evidence>
<name>A0A6P5EGT6_ANACO</name>
<gene>
    <name evidence="13" type="primary">LOC109706303</name>
</gene>
<protein>
    <submittedName>
        <fullName evidence="13">Disease resistance protein RGA1</fullName>
    </submittedName>
</protein>
<feature type="domain" description="R13L1/DRL21-like LRR repeat region" evidence="11">
    <location>
        <begin position="806"/>
        <end position="932"/>
    </location>
</feature>
<reference evidence="12" key="1">
    <citation type="journal article" date="2015" name="Nat. Genet.">
        <title>The pineapple genome and the evolution of CAM photosynthesis.</title>
        <authorList>
            <person name="Ming R."/>
            <person name="VanBuren R."/>
            <person name="Wai C.M."/>
            <person name="Tang H."/>
            <person name="Schatz M.C."/>
            <person name="Bowers J.E."/>
            <person name="Lyons E."/>
            <person name="Wang M.L."/>
            <person name="Chen J."/>
            <person name="Biggers E."/>
            <person name="Zhang J."/>
            <person name="Huang L."/>
            <person name="Zhang L."/>
            <person name="Miao W."/>
            <person name="Zhang J."/>
            <person name="Ye Z."/>
            <person name="Miao C."/>
            <person name="Lin Z."/>
            <person name="Wang H."/>
            <person name="Zhou H."/>
            <person name="Yim W.C."/>
            <person name="Priest H.D."/>
            <person name="Zheng C."/>
            <person name="Woodhouse M."/>
            <person name="Edger P.P."/>
            <person name="Guyot R."/>
            <person name="Guo H.B."/>
            <person name="Guo H."/>
            <person name="Zheng G."/>
            <person name="Singh R."/>
            <person name="Sharma A."/>
            <person name="Min X."/>
            <person name="Zheng Y."/>
            <person name="Lee H."/>
            <person name="Gurtowski J."/>
            <person name="Sedlazeck F.J."/>
            <person name="Harkess A."/>
            <person name="McKain M.R."/>
            <person name="Liao Z."/>
            <person name="Fang J."/>
            <person name="Liu J."/>
            <person name="Zhang X."/>
            <person name="Zhang Q."/>
            <person name="Hu W."/>
            <person name="Qin Y."/>
            <person name="Wang K."/>
            <person name="Chen L.Y."/>
            <person name="Shirley N."/>
            <person name="Lin Y.R."/>
            <person name="Liu L.Y."/>
            <person name="Hernandez A.G."/>
            <person name="Wright C.L."/>
            <person name="Bulone V."/>
            <person name="Tuskan G.A."/>
            <person name="Heath K."/>
            <person name="Zee F."/>
            <person name="Moore P.H."/>
            <person name="Sunkar R."/>
            <person name="Leebens-Mack J.H."/>
            <person name="Mockler T."/>
            <person name="Bennetzen J.L."/>
            <person name="Freeling M."/>
            <person name="Sankoff D."/>
            <person name="Paterson A.H."/>
            <person name="Zhu X."/>
            <person name="Yang X."/>
            <person name="Smith J.A."/>
            <person name="Cushman J.C."/>
            <person name="Paull R.E."/>
            <person name="Yu Q."/>
        </authorList>
    </citation>
    <scope>NUCLEOTIDE SEQUENCE [LARGE SCALE GENOMIC DNA]</scope>
    <source>
        <strain evidence="12">cv. F153</strain>
    </source>
</reference>
<feature type="domain" description="NB-ARC" evidence="7">
    <location>
        <begin position="181"/>
        <end position="352"/>
    </location>
</feature>
<organism evidence="12 13">
    <name type="scientific">Ananas comosus</name>
    <name type="common">Pineapple</name>
    <name type="synonym">Ananas ananas</name>
    <dbReference type="NCBI Taxonomy" id="4615"/>
    <lineage>
        <taxon>Eukaryota</taxon>
        <taxon>Viridiplantae</taxon>
        <taxon>Streptophyta</taxon>
        <taxon>Embryophyta</taxon>
        <taxon>Tracheophyta</taxon>
        <taxon>Spermatophyta</taxon>
        <taxon>Magnoliopsida</taxon>
        <taxon>Liliopsida</taxon>
        <taxon>Poales</taxon>
        <taxon>Bromeliaceae</taxon>
        <taxon>Bromelioideae</taxon>
        <taxon>Ananas</taxon>
    </lineage>
</organism>
<keyword evidence="5" id="KW-0611">Plant defense</keyword>
<dbReference type="GO" id="GO:0005524">
    <property type="term" value="F:ATP binding"/>
    <property type="evidence" value="ECO:0007669"/>
    <property type="project" value="UniProtKB-KW"/>
</dbReference>
<dbReference type="Gene3D" id="1.10.10.10">
    <property type="entry name" value="Winged helix-like DNA-binding domain superfamily/Winged helix DNA-binding domain"/>
    <property type="match status" value="1"/>
</dbReference>
<accession>A0A6P5EGT6</accession>
<dbReference type="PRINTS" id="PR00364">
    <property type="entry name" value="DISEASERSIST"/>
</dbReference>
<feature type="domain" description="Disease resistance protein winged helix" evidence="9">
    <location>
        <begin position="437"/>
        <end position="508"/>
    </location>
</feature>
<keyword evidence="12" id="KW-1185">Reference proteome</keyword>
<feature type="domain" description="R13L1/DRL21-like LRR repeat region" evidence="11">
    <location>
        <begin position="1401"/>
        <end position="1534"/>
    </location>
</feature>
<dbReference type="Pfam" id="PF23559">
    <property type="entry name" value="WHD_DRP"/>
    <property type="match status" value="1"/>
</dbReference>
<evidence type="ECO:0000256" key="4">
    <source>
        <dbReference type="ARBA" id="ARBA00022741"/>
    </source>
</evidence>
<evidence type="ECO:0000259" key="10">
    <source>
        <dbReference type="Pfam" id="PF23598"/>
    </source>
</evidence>
<dbReference type="InterPro" id="IPR055414">
    <property type="entry name" value="LRR_R13L4/SHOC2-like"/>
</dbReference>
<evidence type="ECO:0000256" key="1">
    <source>
        <dbReference type="ARBA" id="ARBA00008894"/>
    </source>
</evidence>
<dbReference type="InterPro" id="IPR058922">
    <property type="entry name" value="WHD_DRP"/>
</dbReference>
<evidence type="ECO:0000259" key="11">
    <source>
        <dbReference type="Pfam" id="PF25019"/>
    </source>
</evidence>
<dbReference type="SUPFAM" id="SSF52058">
    <property type="entry name" value="L domain-like"/>
    <property type="match status" value="2"/>
</dbReference>
<evidence type="ECO:0000313" key="13">
    <source>
        <dbReference type="RefSeq" id="XP_020082666.1"/>
    </source>
</evidence>
<evidence type="ECO:0000256" key="5">
    <source>
        <dbReference type="ARBA" id="ARBA00022821"/>
    </source>
</evidence>
<keyword evidence="4" id="KW-0547">Nucleotide-binding</keyword>
<comment type="similarity">
    <text evidence="1">Belongs to the disease resistance NB-LRR family.</text>
</comment>
<dbReference type="InterPro" id="IPR042197">
    <property type="entry name" value="Apaf_helical"/>
</dbReference>
<dbReference type="InterPro" id="IPR056789">
    <property type="entry name" value="LRR_R13L1-DRL21"/>
</dbReference>
<dbReference type="OrthoDB" id="2018467at2759"/>
<dbReference type="Pfam" id="PF00931">
    <property type="entry name" value="NB-ARC"/>
    <property type="match status" value="1"/>
</dbReference>
<evidence type="ECO:0000259" key="7">
    <source>
        <dbReference type="Pfam" id="PF00931"/>
    </source>
</evidence>
<dbReference type="PANTHER" id="PTHR36766:SF39">
    <property type="entry name" value="DISEASE RESISTANCE PROTEIN RGA3"/>
    <property type="match status" value="1"/>
</dbReference>
<dbReference type="Gene3D" id="1.20.5.4130">
    <property type="match status" value="1"/>
</dbReference>
<keyword evidence="3" id="KW-0677">Repeat</keyword>
<reference evidence="13" key="2">
    <citation type="submission" date="2025-08" db="UniProtKB">
        <authorList>
            <consortium name="RefSeq"/>
        </authorList>
    </citation>
    <scope>IDENTIFICATION</scope>
    <source>
        <tissue evidence="13">Leaf</tissue>
    </source>
</reference>
<dbReference type="InterPro" id="IPR038005">
    <property type="entry name" value="RX-like_CC"/>
</dbReference>
<dbReference type="InterPro" id="IPR032675">
    <property type="entry name" value="LRR_dom_sf"/>
</dbReference>
<feature type="domain" description="Disease resistance N-terminal" evidence="8">
    <location>
        <begin position="10"/>
        <end position="95"/>
    </location>
</feature>
<keyword evidence="2" id="KW-0433">Leucine-rich repeat</keyword>
<evidence type="ECO:0000256" key="2">
    <source>
        <dbReference type="ARBA" id="ARBA00022614"/>
    </source>
</evidence>
<proteinExistence type="inferred from homology"/>
<dbReference type="GO" id="GO:0043531">
    <property type="term" value="F:ADP binding"/>
    <property type="evidence" value="ECO:0007669"/>
    <property type="project" value="InterPro"/>
</dbReference>
<dbReference type="InterPro" id="IPR036388">
    <property type="entry name" value="WH-like_DNA-bd_sf"/>
</dbReference>
<evidence type="ECO:0000256" key="6">
    <source>
        <dbReference type="ARBA" id="ARBA00022840"/>
    </source>
</evidence>
<dbReference type="FunFam" id="3.40.50.300:FF:001091">
    <property type="entry name" value="Probable disease resistance protein At1g61300"/>
    <property type="match status" value="1"/>
</dbReference>
<sequence length="1782" mass="199391">MAEGIAFDLVKGVLGKLGSALWDEIGLLRSFKDDADDLRSNFSAIQAVLLDAEERSSAGKETHALRHWLRKLKDAAYDADDLLDEIRTQAALRPQQYPEVQNQNQPAEKVRGFLSRANPMHLKFKVKMAHRMKELREKISKIAKQRHDFGLAEAGPRRQAEFKHPETFSVVDEKTIVGRDGDKEKIVKLLLETGGDHDVSVIPIVGLGGLGKTTLAQLACNDGRVTGQQRFDLRAWVCVSTDFDMKTIAKPVISAAGENCALDNSDAVASCLVSIFSQKRFLLALDDVWNEDQEKWEKLKVLFKDGKQGSKILVTTRSEKVAEIMRTVEPHRVKGLSDDDCWTLFKRRAFKEGEEKDYPTLVEIGKQIVKKCGGVPLAANALGSMMRFKIRTEDAWSAIRDSEIWRLEEEGTILPSLKLSYIQMPSALKQCFAYCSIFPKDYEVDKDDLIRQWIALGFISSHETWTWMEDIGNEYFNDLLWMSFLQEVDEEYRKVTTYRMHDLVHDLAQSVAREEVAVIVGEESTRIPESCRYVSIYSRFTPQVSITVMRRLRALQFRESGSLIMAFYSEAKCLRLLDLHGSGISEVPSSIGKLKLLRYLDLSGTSVQEMPEAITGLCNLQTLNLSGCDMIRTLPKALGRLVNLRNLDLSDCRSLTIPDSISKLQNLYALNLRSCQKAISLEPVSCLKNLYFLNLSGLVSLVTLPESIGSLQNLRILNLSECFSLLSLPSSSSDLQHLEKLDISGCKKLRELPKMFQKLTKLRVLLNNNCLELKGMPRGIGKLVSLQELSVFVICRQDCIEHCASISELEHLKLVGKLEINGLENVTSPVDAKAANLIEKNLRSLKLEWNVLSAEEGTDSTVLPAEEMETVLENLQPHQKLENLVIEGYGGGKFPSWMMNRIGSCLPNLIICSSLPPLGQLPFLTKLQIGDMPAITNLGVDKFPVLMILKLSSMPLLREWVTVLTVDDEEGRRERVPIFPCLGGLLLKECPQLRPEPCLPPSVEYLLISQASKENLSLILECAMPLGGGDAAVSLQPPPDTGLRELIIQKCRQLTCLPESLRGLTSLQWLTIWDCKDLERIEDWLGELTELQSLEISGCSSLRYLPAHKMTTLKKLHIKGSPLLFDADKHFVDTSVDHIEEVKVDGRPYPYEELASSSSKEESSPKLLRYLDHSETRIQELPESITSLCNLQKLNLSRCSSLTILDSVSNLQNLYSLNLSSCEKVRSLEPICHLKNLHDLNLSCLKSLVTLPESIGSLQNLRTLNLSRCSSLLSLPSSLCDLKNLYNLNLSLLNSFVTLPESIGSLQNLHILNVSKCCSLQSLPSSSSDLQHLEKLDISGCRKLCELPKMIQKLTKLRVLLNNNCSELKGMPRGIGKLVSLQELSVFVVGKQDRVEHCATISELGHLKLVGELRIKGLENVTSPVDAKAANLIEKKLRSLKLEWNVLSAEEGMDSVLPAEEMDTVLENLQPHQKLSKLEIEGYGGGKFPSWMMNRIGSCLPNLVEIKLDNIPVCSSLPPLGQLPFLKELITQNMPAITNLGAEKFTALTSLCLFSMPMLREWVTVLTVDDEEGRRERVPIFPCLTELLISECPQLRPEPCLPPSVEHLVISGRSKESLLLILECAMPLVGGDAAVSLRPPPDKGLQGLIIGECQQLTCLPQSLRDLTSLQSLYICSCEDLERIEDWLGELSGLQSLVISKCSNLRYLPAHKMPTLKKLSIDDCPLLFDAAEQFVDTNVNHIEEVSVNGRWKNFGNTHMRKKRAARQRRRRRVGRVFGADRIG</sequence>
<evidence type="ECO:0000313" key="12">
    <source>
        <dbReference type="Proteomes" id="UP000515123"/>
    </source>
</evidence>
<keyword evidence="6" id="KW-0067">ATP-binding</keyword>
<dbReference type="Pfam" id="PF18052">
    <property type="entry name" value="Rx_N"/>
    <property type="match status" value="1"/>
</dbReference>
<dbReference type="Gene3D" id="1.10.8.430">
    <property type="entry name" value="Helical domain of apoptotic protease-activating factors"/>
    <property type="match status" value="1"/>
</dbReference>
<dbReference type="RefSeq" id="XP_020082666.1">
    <property type="nucleotide sequence ID" value="XM_020227077.1"/>
</dbReference>
<dbReference type="CDD" id="cd14798">
    <property type="entry name" value="RX-CC_like"/>
    <property type="match status" value="1"/>
</dbReference>
<evidence type="ECO:0000259" key="9">
    <source>
        <dbReference type="Pfam" id="PF23559"/>
    </source>
</evidence>
<dbReference type="FunFam" id="1.10.10.10:FF:000322">
    <property type="entry name" value="Probable disease resistance protein At1g63360"/>
    <property type="match status" value="1"/>
</dbReference>
<dbReference type="GO" id="GO:0002758">
    <property type="term" value="P:innate immune response-activating signaling pathway"/>
    <property type="evidence" value="ECO:0007669"/>
    <property type="project" value="UniProtKB-ARBA"/>
</dbReference>
<evidence type="ECO:0000256" key="3">
    <source>
        <dbReference type="ARBA" id="ARBA00022737"/>
    </source>
</evidence>
<dbReference type="PANTHER" id="PTHR36766">
    <property type="entry name" value="PLANT BROAD-SPECTRUM MILDEW RESISTANCE PROTEIN RPW8"/>
    <property type="match status" value="1"/>
</dbReference>
<feature type="domain" description="Disease resistance R13L4/SHOC-2-like LRR" evidence="10">
    <location>
        <begin position="552"/>
        <end position="695"/>
    </location>
</feature>
<dbReference type="Pfam" id="PF23598">
    <property type="entry name" value="LRR_14"/>
    <property type="match status" value="1"/>
</dbReference>
<dbReference type="GO" id="GO:0009626">
    <property type="term" value="P:plant-type hypersensitive response"/>
    <property type="evidence" value="ECO:0007669"/>
    <property type="project" value="UniProtKB-ARBA"/>
</dbReference>
<dbReference type="Pfam" id="PF25019">
    <property type="entry name" value="LRR_R13L1-DRL21"/>
    <property type="match status" value="2"/>
</dbReference>
<dbReference type="Gene3D" id="3.80.10.10">
    <property type="entry name" value="Ribonuclease Inhibitor"/>
    <property type="match status" value="6"/>
</dbReference>
<dbReference type="InterPro" id="IPR041118">
    <property type="entry name" value="Rx_N"/>
</dbReference>
<dbReference type="GO" id="GO:0042742">
    <property type="term" value="P:defense response to bacterium"/>
    <property type="evidence" value="ECO:0007669"/>
    <property type="project" value="UniProtKB-ARBA"/>
</dbReference>
<dbReference type="Gene3D" id="3.40.50.300">
    <property type="entry name" value="P-loop containing nucleotide triphosphate hydrolases"/>
    <property type="match status" value="1"/>
</dbReference>
<dbReference type="SUPFAM" id="SSF52540">
    <property type="entry name" value="P-loop containing nucleoside triphosphate hydrolases"/>
    <property type="match status" value="1"/>
</dbReference>
<dbReference type="InterPro" id="IPR027417">
    <property type="entry name" value="P-loop_NTPase"/>
</dbReference>